<dbReference type="EMBL" id="ML769532">
    <property type="protein sequence ID" value="KAE9395368.1"/>
    <property type="molecule type" value="Genomic_DNA"/>
</dbReference>
<dbReference type="Proteomes" id="UP000799118">
    <property type="component" value="Unassembled WGS sequence"/>
</dbReference>
<evidence type="ECO:0000313" key="2">
    <source>
        <dbReference type="Proteomes" id="UP000799118"/>
    </source>
</evidence>
<accession>A0A6A4HCI7</accession>
<name>A0A6A4HCI7_9AGAR</name>
<evidence type="ECO:0000313" key="1">
    <source>
        <dbReference type="EMBL" id="KAE9395368.1"/>
    </source>
</evidence>
<keyword evidence="2" id="KW-1185">Reference proteome</keyword>
<proteinExistence type="predicted"/>
<protein>
    <submittedName>
        <fullName evidence="1">Uncharacterized protein</fullName>
    </submittedName>
</protein>
<organism evidence="1 2">
    <name type="scientific">Gymnopus androsaceus JB14</name>
    <dbReference type="NCBI Taxonomy" id="1447944"/>
    <lineage>
        <taxon>Eukaryota</taxon>
        <taxon>Fungi</taxon>
        <taxon>Dikarya</taxon>
        <taxon>Basidiomycota</taxon>
        <taxon>Agaricomycotina</taxon>
        <taxon>Agaricomycetes</taxon>
        <taxon>Agaricomycetidae</taxon>
        <taxon>Agaricales</taxon>
        <taxon>Marasmiineae</taxon>
        <taxon>Omphalotaceae</taxon>
        <taxon>Gymnopus</taxon>
    </lineage>
</organism>
<dbReference type="AlphaFoldDB" id="A0A6A4HCI7"/>
<sequence length="295" mass="32598">MYCLCHTRSPGTCRGIGRLGGINFAQCAFYRHWVYLHMGPLIDTRLQGVNHQFDCIILGHFCKDVATLGDWGSIQDPACLINFVDFHFVWLSNQFEGVSKIQDFFQRGFGQEGSAGNGVTEIRHMVVNAVLDCEEDVVFEVRGISILSQYHREKDRLVVFVMHWGGNGGTTSSATPTATALIGVSSASASSVTTTRIAASWSRELRCIDNCNFYANALEAGFEPGYKLWAVKVEIGPVVEKNYYHMMVRISADLVSHLSREAFGIHDGVMDAVGEQASVGGDFRIDQVQYPIRGA</sequence>
<gene>
    <name evidence="1" type="ORF">BT96DRAFT_942469</name>
</gene>
<reference evidence="1" key="1">
    <citation type="journal article" date="2019" name="Environ. Microbiol.">
        <title>Fungal ecological strategies reflected in gene transcription - a case study of two litter decomposers.</title>
        <authorList>
            <person name="Barbi F."/>
            <person name="Kohler A."/>
            <person name="Barry K."/>
            <person name="Baskaran P."/>
            <person name="Daum C."/>
            <person name="Fauchery L."/>
            <person name="Ihrmark K."/>
            <person name="Kuo A."/>
            <person name="LaButti K."/>
            <person name="Lipzen A."/>
            <person name="Morin E."/>
            <person name="Grigoriev I.V."/>
            <person name="Henrissat B."/>
            <person name="Lindahl B."/>
            <person name="Martin F."/>
        </authorList>
    </citation>
    <scope>NUCLEOTIDE SEQUENCE</scope>
    <source>
        <strain evidence="1">JB14</strain>
    </source>
</reference>